<evidence type="ECO:0000256" key="2">
    <source>
        <dbReference type="ARBA" id="ARBA00022452"/>
    </source>
</evidence>
<evidence type="ECO:0000313" key="6">
    <source>
        <dbReference type="EMBL" id="MBU9834313.1"/>
    </source>
</evidence>
<dbReference type="InterPro" id="IPR051906">
    <property type="entry name" value="TolC-like"/>
</dbReference>
<dbReference type="RefSeq" id="WP_217137832.1">
    <property type="nucleotide sequence ID" value="NZ_JAFMOU010000062.1"/>
</dbReference>
<sequence>MSVLPRHHRVTWQWLLAFVPVSAFATPVTLPQALIAAQDYSAELSASRHQADALDNRAGLAMQLPDPKLKFGIENLPVSGGNTDRFTREGMTMERIGIMQDYISSDKRQRKADTLRAESREVAATRQSIRARLQREAALAWMEMAIGGQTVSQLQKLVDESQHQIGVQRGGVSGGSGGSSLPASVLDARLTLISMQDKLTEAGRDVQLARTRLSQLTGIGQPEINGAIPSFTELPAQALQAGSVEQHPEIIQARREAEVAQAKSSQSAIAALPDVGVEVYYGHRADGYEDLAGVMFTVDLPLFTASRQDKDHAADQSMAMESNDRLAQRVRDHQAQLTSLLTQYQAATTLWQRQKNDVIPLQQQRISVIQAQYRAGKSSLNEVLDARRNLIDSQIAERNAALEVARYWVALRYLAPQEIH</sequence>
<dbReference type="PANTHER" id="PTHR30026:SF20">
    <property type="entry name" value="OUTER MEMBRANE PROTEIN TOLC"/>
    <property type="match status" value="1"/>
</dbReference>
<organism evidence="6 7">
    <name type="scientific">Rahnella perminowiae</name>
    <dbReference type="NCBI Taxonomy" id="2816244"/>
    <lineage>
        <taxon>Bacteria</taxon>
        <taxon>Pseudomonadati</taxon>
        <taxon>Pseudomonadota</taxon>
        <taxon>Gammaproteobacteria</taxon>
        <taxon>Enterobacterales</taxon>
        <taxon>Yersiniaceae</taxon>
        <taxon>Rahnella</taxon>
    </lineage>
</organism>
<evidence type="ECO:0000256" key="3">
    <source>
        <dbReference type="ARBA" id="ARBA00022692"/>
    </source>
</evidence>
<keyword evidence="2" id="KW-1134">Transmembrane beta strand</keyword>
<gene>
    <name evidence="6" type="ORF">J1786_05650</name>
</gene>
<keyword evidence="7" id="KW-1185">Reference proteome</keyword>
<protein>
    <submittedName>
        <fullName evidence="6">TolC family protein</fullName>
    </submittedName>
</protein>
<dbReference type="PANTHER" id="PTHR30026">
    <property type="entry name" value="OUTER MEMBRANE PROTEIN TOLC"/>
    <property type="match status" value="1"/>
</dbReference>
<name>A0ABS6KYA0_9GAMM</name>
<evidence type="ECO:0000313" key="7">
    <source>
        <dbReference type="Proteomes" id="UP000699865"/>
    </source>
</evidence>
<dbReference type="EMBL" id="JAFMOU010000062">
    <property type="protein sequence ID" value="MBU9834313.1"/>
    <property type="molecule type" value="Genomic_DNA"/>
</dbReference>
<evidence type="ECO:0000256" key="4">
    <source>
        <dbReference type="ARBA" id="ARBA00023136"/>
    </source>
</evidence>
<dbReference type="Proteomes" id="UP000699865">
    <property type="component" value="Unassembled WGS sequence"/>
</dbReference>
<proteinExistence type="predicted"/>
<evidence type="ECO:0000256" key="1">
    <source>
        <dbReference type="ARBA" id="ARBA00004442"/>
    </source>
</evidence>
<keyword evidence="4" id="KW-0472">Membrane</keyword>
<keyword evidence="3" id="KW-0812">Transmembrane</keyword>
<reference evidence="6 7" key="1">
    <citation type="submission" date="2021-03" db="EMBL/GenBank/DDBJ databases">
        <title>Five novel Rahnella species.</title>
        <authorList>
            <person name="Brady C."/>
            <person name="Asselin J."/>
            <person name="Beer S."/>
            <person name="Bruberg M.B."/>
            <person name="Crampton B."/>
            <person name="Venter S."/>
            <person name="Arnold D."/>
            <person name="Denman S."/>
        </authorList>
    </citation>
    <scope>NUCLEOTIDE SEQUENCE [LARGE SCALE GENOMIC DNA]</scope>
    <source>
        <strain evidence="6 7">L72c</strain>
    </source>
</reference>
<evidence type="ECO:0000256" key="5">
    <source>
        <dbReference type="ARBA" id="ARBA00023237"/>
    </source>
</evidence>
<accession>A0ABS6KYA0</accession>
<comment type="caution">
    <text evidence="6">The sequence shown here is derived from an EMBL/GenBank/DDBJ whole genome shotgun (WGS) entry which is preliminary data.</text>
</comment>
<keyword evidence="5" id="KW-0998">Cell outer membrane</keyword>
<comment type="subcellular location">
    <subcellularLocation>
        <location evidence="1">Cell outer membrane</location>
    </subcellularLocation>
</comment>